<dbReference type="EMBL" id="JAXIOK010000007">
    <property type="protein sequence ID" value="KAK4766268.1"/>
    <property type="molecule type" value="Genomic_DNA"/>
</dbReference>
<keyword evidence="2" id="KW-1185">Reference proteome</keyword>
<dbReference type="InterPro" id="IPR040414">
    <property type="entry name" value="CID1/CID2"/>
</dbReference>
<name>A0AAN7KK79_9MYRT</name>
<accession>A0AAN7KK79</accession>
<dbReference type="PANTHER" id="PTHR33790:SF1">
    <property type="entry name" value="PROTEIN EARLY RESPONSIVE TO DEHYDRATION 15"/>
    <property type="match status" value="1"/>
</dbReference>
<organism evidence="1 2">
    <name type="scientific">Trapa incisa</name>
    <dbReference type="NCBI Taxonomy" id="236973"/>
    <lineage>
        <taxon>Eukaryota</taxon>
        <taxon>Viridiplantae</taxon>
        <taxon>Streptophyta</taxon>
        <taxon>Embryophyta</taxon>
        <taxon>Tracheophyta</taxon>
        <taxon>Spermatophyta</taxon>
        <taxon>Magnoliopsida</taxon>
        <taxon>eudicotyledons</taxon>
        <taxon>Gunneridae</taxon>
        <taxon>Pentapetalae</taxon>
        <taxon>rosids</taxon>
        <taxon>malvids</taxon>
        <taxon>Myrtales</taxon>
        <taxon>Lythraceae</taxon>
        <taxon>Trapa</taxon>
    </lineage>
</organism>
<evidence type="ECO:0000313" key="2">
    <source>
        <dbReference type="Proteomes" id="UP001345219"/>
    </source>
</evidence>
<reference evidence="1 2" key="1">
    <citation type="journal article" date="2023" name="Hortic Res">
        <title>Pangenome of water caltrop reveals structural variations and asymmetric subgenome divergence after allopolyploidization.</title>
        <authorList>
            <person name="Zhang X."/>
            <person name="Chen Y."/>
            <person name="Wang L."/>
            <person name="Yuan Y."/>
            <person name="Fang M."/>
            <person name="Shi L."/>
            <person name="Lu R."/>
            <person name="Comes H.P."/>
            <person name="Ma Y."/>
            <person name="Chen Y."/>
            <person name="Huang G."/>
            <person name="Zhou Y."/>
            <person name="Zheng Z."/>
            <person name="Qiu Y."/>
        </authorList>
    </citation>
    <scope>NUCLEOTIDE SEQUENCE [LARGE SCALE GENOMIC DNA]</scope>
    <source>
        <tissue evidence="1">Roots</tissue>
    </source>
</reference>
<dbReference type="Pfam" id="PF07145">
    <property type="entry name" value="PAM2"/>
    <property type="match status" value="1"/>
</dbReference>
<proteinExistence type="predicted"/>
<evidence type="ECO:0008006" key="3">
    <source>
        <dbReference type="Google" id="ProtNLM"/>
    </source>
</evidence>
<dbReference type="PANTHER" id="PTHR33790">
    <property type="entry name" value="OS05G0344200 PROTEIN"/>
    <property type="match status" value="1"/>
</dbReference>
<evidence type="ECO:0000313" key="1">
    <source>
        <dbReference type="EMBL" id="KAK4766268.1"/>
    </source>
</evidence>
<dbReference type="Proteomes" id="UP001345219">
    <property type="component" value="Chromosome 7"/>
</dbReference>
<dbReference type="AlphaFoldDB" id="A0AAN7KK79"/>
<gene>
    <name evidence="1" type="ORF">SAY87_007910</name>
</gene>
<sequence length="138" mass="15705">MGVITGTFPAPALASNLNPNAPPFVPAAYRAVEDFSDQWWALVQTTPWFRDYWLAERFSDPQEDDFQDTLFLPEDIDGIFDEFDSISEVDGKKGECTDLVPIGGFKWRKARAEKPRFADKVPKIVNVKVTPRTIQQPR</sequence>
<comment type="caution">
    <text evidence="1">The sequence shown here is derived from an EMBL/GenBank/DDBJ whole genome shotgun (WGS) entry which is preliminary data.</text>
</comment>
<protein>
    <recommendedName>
        <fullName evidence="3">Early response to dehydration 15-like protein</fullName>
    </recommendedName>
</protein>
<dbReference type="InterPro" id="IPR009818">
    <property type="entry name" value="PAM2_motif"/>
</dbReference>